<dbReference type="EMBL" id="MT144805">
    <property type="protein sequence ID" value="QJH99726.1"/>
    <property type="molecule type" value="Genomic_DNA"/>
</dbReference>
<proteinExistence type="predicted"/>
<protein>
    <submittedName>
        <fullName evidence="2">Uncharacterized protein</fullName>
    </submittedName>
</protein>
<dbReference type="AlphaFoldDB" id="A0A6M3JS29"/>
<dbReference type="CDD" id="cd14667">
    <property type="entry name" value="3D_containing_proteins"/>
    <property type="match status" value="1"/>
</dbReference>
<organism evidence="2">
    <name type="scientific">viral metagenome</name>
    <dbReference type="NCBI Taxonomy" id="1070528"/>
    <lineage>
        <taxon>unclassified sequences</taxon>
        <taxon>metagenomes</taxon>
        <taxon>organismal metagenomes</taxon>
    </lineage>
</organism>
<keyword evidence="1" id="KW-0812">Transmembrane</keyword>
<evidence type="ECO:0000256" key="1">
    <source>
        <dbReference type="SAM" id="Phobius"/>
    </source>
</evidence>
<evidence type="ECO:0000313" key="3">
    <source>
        <dbReference type="EMBL" id="QJA88795.1"/>
    </source>
</evidence>
<sequence length="155" mass="17658">MNHDLQEIKRVQAVIVWVLVVMALANLLFAIRQHLQDKRIESQEKTEPQPQPISFVEATAYTSCEEECGDNPNITATGLDLRTTDLKVVAVSRSLEQYLPMHSKVRIITDDKILDNYVVEDKMSSRITWPAVDILMKTKAEAKEFGNQEVVVGRY</sequence>
<gene>
    <name evidence="2" type="ORF">MM415A02567_0016</name>
    <name evidence="3" type="ORF">MM415B02687_0016</name>
    <name evidence="4" type="ORF">TM448B01662_0010</name>
</gene>
<reference evidence="2" key="1">
    <citation type="submission" date="2020-03" db="EMBL/GenBank/DDBJ databases">
        <title>The deep terrestrial virosphere.</title>
        <authorList>
            <person name="Holmfeldt K."/>
            <person name="Nilsson E."/>
            <person name="Simone D."/>
            <person name="Lopez-Fernandez M."/>
            <person name="Wu X."/>
            <person name="de Brujin I."/>
            <person name="Lundin D."/>
            <person name="Andersson A."/>
            <person name="Bertilsson S."/>
            <person name="Dopson M."/>
        </authorList>
    </citation>
    <scope>NUCLEOTIDE SEQUENCE</scope>
    <source>
        <strain evidence="2">MM415A02567</strain>
        <strain evidence="3">MM415B02687</strain>
        <strain evidence="4">TM448B01662</strain>
    </source>
</reference>
<dbReference type="EMBL" id="MT141986">
    <property type="protein sequence ID" value="QJA72899.1"/>
    <property type="molecule type" value="Genomic_DNA"/>
</dbReference>
<keyword evidence="1" id="KW-1133">Transmembrane helix</keyword>
<dbReference type="EMBL" id="MT142804">
    <property type="protein sequence ID" value="QJA88795.1"/>
    <property type="molecule type" value="Genomic_DNA"/>
</dbReference>
<name>A0A6M3JS29_9ZZZZ</name>
<dbReference type="InterPro" id="IPR059180">
    <property type="entry name" value="3D_YorM"/>
</dbReference>
<evidence type="ECO:0000313" key="4">
    <source>
        <dbReference type="EMBL" id="QJH99726.1"/>
    </source>
</evidence>
<keyword evidence="1" id="KW-0472">Membrane</keyword>
<accession>A0A6M3JS29</accession>
<feature type="transmembrane region" description="Helical" evidence="1">
    <location>
        <begin position="12"/>
        <end position="31"/>
    </location>
</feature>
<evidence type="ECO:0000313" key="2">
    <source>
        <dbReference type="EMBL" id="QJA72899.1"/>
    </source>
</evidence>